<dbReference type="Proteomes" id="UP001595386">
    <property type="component" value="Unassembled WGS sequence"/>
</dbReference>
<sequence length="72" mass="8489">MLPEKEDLGIVFLTTSKVAEKVGRTRQALYTLRQADPTFPKPITMTEGRQARLYWVKQEVDAWQDRQMARRH</sequence>
<proteinExistence type="predicted"/>
<dbReference type="EMBL" id="JBHRSQ010000017">
    <property type="protein sequence ID" value="MFC2992985.1"/>
    <property type="molecule type" value="Genomic_DNA"/>
</dbReference>
<gene>
    <name evidence="1" type="ORF">ACFODV_13165</name>
</gene>
<reference evidence="2" key="1">
    <citation type="journal article" date="2019" name="Int. J. Syst. Evol. Microbiol.">
        <title>The Global Catalogue of Microorganisms (GCM) 10K type strain sequencing project: providing services to taxonomists for standard genome sequencing and annotation.</title>
        <authorList>
            <consortium name="The Broad Institute Genomics Platform"/>
            <consortium name="The Broad Institute Genome Sequencing Center for Infectious Disease"/>
            <person name="Wu L."/>
            <person name="Ma J."/>
        </authorList>
    </citation>
    <scope>NUCLEOTIDE SEQUENCE [LARGE SCALE GENOMIC DNA]</scope>
    <source>
        <strain evidence="2">KCTC 52660</strain>
    </source>
</reference>
<name>A0ABV7B6S6_9GAMM</name>
<protein>
    <submittedName>
        <fullName evidence="1">Helix-turn-helix transcriptional regulator</fullName>
    </submittedName>
</protein>
<dbReference type="RefSeq" id="WP_379760183.1">
    <property type="nucleotide sequence ID" value="NZ_JBHRSQ010000017.1"/>
</dbReference>
<evidence type="ECO:0000313" key="1">
    <source>
        <dbReference type="EMBL" id="MFC2992985.1"/>
    </source>
</evidence>
<keyword evidence="2" id="KW-1185">Reference proteome</keyword>
<accession>A0ABV7B6S6</accession>
<evidence type="ECO:0000313" key="2">
    <source>
        <dbReference type="Proteomes" id="UP001595386"/>
    </source>
</evidence>
<organism evidence="1 2">
    <name type="scientific">Halomonas tibetensis</name>
    <dbReference type="NCBI Taxonomy" id="2259590"/>
    <lineage>
        <taxon>Bacteria</taxon>
        <taxon>Pseudomonadati</taxon>
        <taxon>Pseudomonadota</taxon>
        <taxon>Gammaproteobacteria</taxon>
        <taxon>Oceanospirillales</taxon>
        <taxon>Halomonadaceae</taxon>
        <taxon>Halomonas</taxon>
    </lineage>
</organism>
<comment type="caution">
    <text evidence="1">The sequence shown here is derived from an EMBL/GenBank/DDBJ whole genome shotgun (WGS) entry which is preliminary data.</text>
</comment>